<dbReference type="AlphaFoldDB" id="A0A8J3Z6M7"/>
<dbReference type="InterPro" id="IPR001597">
    <property type="entry name" value="ArAA_b-elim_lyase/Thr_aldolase"/>
</dbReference>
<dbReference type="InterPro" id="IPR015421">
    <property type="entry name" value="PyrdxlP-dep_Trfase_major"/>
</dbReference>
<proteinExistence type="inferred from homology"/>
<keyword evidence="3" id="KW-0663">Pyridoxal phosphate</keyword>
<dbReference type="InterPro" id="IPR015424">
    <property type="entry name" value="PyrdxlP-dep_Trfase"/>
</dbReference>
<evidence type="ECO:0000256" key="1">
    <source>
        <dbReference type="ARBA" id="ARBA00001933"/>
    </source>
</evidence>
<name>A0A8J3Z6M7_9ACTN</name>
<dbReference type="PANTHER" id="PTHR48097">
    <property type="entry name" value="L-THREONINE ALDOLASE-RELATED"/>
    <property type="match status" value="1"/>
</dbReference>
<dbReference type="EMBL" id="BOPG01000031">
    <property type="protein sequence ID" value="GIJ57367.1"/>
    <property type="molecule type" value="Genomic_DNA"/>
</dbReference>
<evidence type="ECO:0000256" key="3">
    <source>
        <dbReference type="ARBA" id="ARBA00022898"/>
    </source>
</evidence>
<dbReference type="GO" id="GO:0016829">
    <property type="term" value="F:lyase activity"/>
    <property type="evidence" value="ECO:0007669"/>
    <property type="project" value="InterPro"/>
</dbReference>
<evidence type="ECO:0000313" key="6">
    <source>
        <dbReference type="Proteomes" id="UP000612585"/>
    </source>
</evidence>
<protein>
    <submittedName>
        <fullName evidence="5">Threonine aldolase</fullName>
    </submittedName>
</protein>
<organism evidence="5 6">
    <name type="scientific">Virgisporangium aurantiacum</name>
    <dbReference type="NCBI Taxonomy" id="175570"/>
    <lineage>
        <taxon>Bacteria</taxon>
        <taxon>Bacillati</taxon>
        <taxon>Actinomycetota</taxon>
        <taxon>Actinomycetes</taxon>
        <taxon>Micromonosporales</taxon>
        <taxon>Micromonosporaceae</taxon>
        <taxon>Virgisporangium</taxon>
    </lineage>
</organism>
<dbReference type="Proteomes" id="UP000612585">
    <property type="component" value="Unassembled WGS sequence"/>
</dbReference>
<dbReference type="InterPro" id="IPR015422">
    <property type="entry name" value="PyrdxlP-dep_Trfase_small"/>
</dbReference>
<accession>A0A8J3Z6M7</accession>
<dbReference type="Gene3D" id="3.90.1150.10">
    <property type="entry name" value="Aspartate Aminotransferase, domain 1"/>
    <property type="match status" value="1"/>
</dbReference>
<evidence type="ECO:0000256" key="2">
    <source>
        <dbReference type="ARBA" id="ARBA00006966"/>
    </source>
</evidence>
<comment type="caution">
    <text evidence="5">The sequence shown here is derived from an EMBL/GenBank/DDBJ whole genome shotgun (WGS) entry which is preliminary data.</text>
</comment>
<evidence type="ECO:0000259" key="4">
    <source>
        <dbReference type="Pfam" id="PF01212"/>
    </source>
</evidence>
<comment type="similarity">
    <text evidence="2">Belongs to the threonine aldolase family.</text>
</comment>
<gene>
    <name evidence="5" type="ORF">Vau01_048830</name>
</gene>
<keyword evidence="6" id="KW-1185">Reference proteome</keyword>
<comment type="cofactor">
    <cofactor evidence="1">
        <name>pyridoxal 5'-phosphate</name>
        <dbReference type="ChEBI" id="CHEBI:597326"/>
    </cofactor>
</comment>
<sequence length="362" mass="37967">MTLPVRFPVVSTENRDRRGFASDNEAGGHPAVLAALVDANRGHQRAYGGDDHTARLGEVLKGHFGPAAASFPVLTGTGANVLAVQAMSPPYGAVICAGSAHLATSEGTAPESVAGLHVIGVPTPDGRLTPDLVRRHATGIGHINAAQPSVVSVSQVTECGTTYTPEQLKALADCAHELGLVLHVDGARLANAAAYLGVDLRTLITEPGVDIVSLGGTKNGLLFGEAVVVPRGDDHPAAVKALPYLQKRATQLLSKMRFVSAQLVALYEGDLWLRLASHANAMAARLADGLTGLDGVRIGYPVESNAVFVALAEPVAARVRQAFAFHDWEDDVRRWMCSFDTTPDDVDGMIDAVKVATKQEVG</sequence>
<dbReference type="GO" id="GO:0006520">
    <property type="term" value="P:amino acid metabolic process"/>
    <property type="evidence" value="ECO:0007669"/>
    <property type="project" value="InterPro"/>
</dbReference>
<evidence type="ECO:0000313" key="5">
    <source>
        <dbReference type="EMBL" id="GIJ57367.1"/>
    </source>
</evidence>
<dbReference type="PANTHER" id="PTHR48097:SF5">
    <property type="entry name" value="LOW SPECIFICITY L-THREONINE ALDOLASE"/>
    <property type="match status" value="1"/>
</dbReference>
<reference evidence="5" key="1">
    <citation type="submission" date="2021-01" db="EMBL/GenBank/DDBJ databases">
        <title>Whole genome shotgun sequence of Virgisporangium aurantiacum NBRC 16421.</title>
        <authorList>
            <person name="Komaki H."/>
            <person name="Tamura T."/>
        </authorList>
    </citation>
    <scope>NUCLEOTIDE SEQUENCE</scope>
    <source>
        <strain evidence="5">NBRC 16421</strain>
    </source>
</reference>
<dbReference type="Gene3D" id="3.40.640.10">
    <property type="entry name" value="Type I PLP-dependent aspartate aminotransferase-like (Major domain)"/>
    <property type="match status" value="1"/>
</dbReference>
<dbReference type="Pfam" id="PF01212">
    <property type="entry name" value="Beta_elim_lyase"/>
    <property type="match status" value="1"/>
</dbReference>
<feature type="domain" description="Aromatic amino acid beta-eliminating lyase/threonine aldolase" evidence="4">
    <location>
        <begin position="20"/>
        <end position="312"/>
    </location>
</feature>
<dbReference type="SUPFAM" id="SSF53383">
    <property type="entry name" value="PLP-dependent transferases"/>
    <property type="match status" value="1"/>
</dbReference>